<organism evidence="1 2">
    <name type="scientific">Achromobacter phage 83-24</name>
    <dbReference type="NCBI Taxonomy" id="1589747"/>
    <lineage>
        <taxon>Viruses</taxon>
        <taxon>Duplodnaviria</taxon>
        <taxon>Heunggongvirae</taxon>
        <taxon>Uroviricota</taxon>
        <taxon>Caudoviricetes</taxon>
        <taxon>Steinhofvirus</taxon>
        <taxon>Steinhofvirus sv8324</taxon>
    </lineage>
</organism>
<dbReference type="OrthoDB" id="20258at10239"/>
<dbReference type="RefSeq" id="YP_009201774.1">
    <property type="nucleotide sequence ID" value="NC_028834.1"/>
</dbReference>
<dbReference type="GeneID" id="26628946"/>
<name>A0A0B5A1W9_9CAUD</name>
<dbReference type="EMBL" id="KP202970">
    <property type="protein sequence ID" value="AJD82873.1"/>
    <property type="molecule type" value="Genomic_DNA"/>
</dbReference>
<accession>A0A0B5A1W9</accession>
<evidence type="ECO:0000313" key="2">
    <source>
        <dbReference type="Proteomes" id="UP000031726"/>
    </source>
</evidence>
<gene>
    <name evidence="1" type="ORF">JWAP_00040</name>
</gene>
<proteinExistence type="predicted"/>
<reference evidence="1 2" key="1">
    <citation type="submission" date="2014-11" db="EMBL/GenBank/DDBJ databases">
        <title>Characterization and genome comparisons of three Achromobacter phages of the Siphoviridae family.</title>
        <authorList>
            <person name="Dreiseikelmann B."/>
            <person name="Bunk B."/>
            <person name="Rohde M."/>
            <person name="Wittmann J."/>
        </authorList>
    </citation>
    <scope>NUCLEOTIDE SEQUENCE [LARGE SCALE GENOMIC DNA]</scope>
</reference>
<dbReference type="KEGG" id="vg:26628946"/>
<keyword evidence="2" id="KW-1185">Reference proteome</keyword>
<dbReference type="Proteomes" id="UP000031726">
    <property type="component" value="Segment"/>
</dbReference>
<evidence type="ECO:0000313" key="1">
    <source>
        <dbReference type="EMBL" id="AJD82873.1"/>
    </source>
</evidence>
<protein>
    <submittedName>
        <fullName evidence="1">Uncharacterized protein</fullName>
    </submittedName>
</protein>
<sequence length="238" mass="26732">MTVPSYELIKDNIGWARVYWARGDLESKSARINEVQNPPTIGWSHVIIMDNPKQCTIFCPFTFQTYQVSKRSAEYASLRTPEQKLNITSLGKHLLEKWATWTKLGMRRDFGMAAIVLRAFGIEAPVTELSAGLEYDDFGDPIEPVIESNRKGKQSEEELKKPVKRNSKRGEVLAWFLEDGGGPKSVHAAMAVFKTTRSNILSHLFILQKDHGIGYSLASNTATVFVPGKVDPFLKEEA</sequence>